<protein>
    <submittedName>
        <fullName evidence="1">Uncharacterized protein</fullName>
    </submittedName>
</protein>
<sequence length="65" mass="7209">MAVFLIKGRMLLGQGQGEFKLSALQLLMSLVALFAKLINDWDGLTERARWRKALVLPLVGLRIAG</sequence>
<name>A0A921K1Q3_9LACO</name>
<comment type="caution">
    <text evidence="1">The sequence shown here is derived from an EMBL/GenBank/DDBJ whole genome shotgun (WGS) entry which is preliminary data.</text>
</comment>
<dbReference type="Proteomes" id="UP000707535">
    <property type="component" value="Unassembled WGS sequence"/>
</dbReference>
<dbReference type="AlphaFoldDB" id="A0A921K1Q3"/>
<proteinExistence type="predicted"/>
<reference evidence="1" key="2">
    <citation type="submission" date="2021-09" db="EMBL/GenBank/DDBJ databases">
        <authorList>
            <person name="Gilroy R."/>
        </authorList>
    </citation>
    <scope>NUCLEOTIDE SEQUENCE</scope>
    <source>
        <strain evidence="1">CHK174-6876</strain>
    </source>
</reference>
<dbReference type="EMBL" id="DYXG01000066">
    <property type="protein sequence ID" value="HJE97345.1"/>
    <property type="molecule type" value="Genomic_DNA"/>
</dbReference>
<organism evidence="1 2">
    <name type="scientific">Ligilactobacillus acidipiscis</name>
    <dbReference type="NCBI Taxonomy" id="89059"/>
    <lineage>
        <taxon>Bacteria</taxon>
        <taxon>Bacillati</taxon>
        <taxon>Bacillota</taxon>
        <taxon>Bacilli</taxon>
        <taxon>Lactobacillales</taxon>
        <taxon>Lactobacillaceae</taxon>
        <taxon>Ligilactobacillus</taxon>
    </lineage>
</organism>
<gene>
    <name evidence="1" type="ORF">K8V00_06960</name>
</gene>
<reference evidence="1" key="1">
    <citation type="journal article" date="2021" name="PeerJ">
        <title>Extensive microbial diversity within the chicken gut microbiome revealed by metagenomics and culture.</title>
        <authorList>
            <person name="Gilroy R."/>
            <person name="Ravi A."/>
            <person name="Getino M."/>
            <person name="Pursley I."/>
            <person name="Horton D.L."/>
            <person name="Alikhan N.F."/>
            <person name="Baker D."/>
            <person name="Gharbi K."/>
            <person name="Hall N."/>
            <person name="Watson M."/>
            <person name="Adriaenssens E.M."/>
            <person name="Foster-Nyarko E."/>
            <person name="Jarju S."/>
            <person name="Secka A."/>
            <person name="Antonio M."/>
            <person name="Oren A."/>
            <person name="Chaudhuri R.R."/>
            <person name="La Ragione R."/>
            <person name="Hildebrand F."/>
            <person name="Pallen M.J."/>
        </authorList>
    </citation>
    <scope>NUCLEOTIDE SEQUENCE</scope>
    <source>
        <strain evidence="1">CHK174-6876</strain>
    </source>
</reference>
<evidence type="ECO:0000313" key="2">
    <source>
        <dbReference type="Proteomes" id="UP000707535"/>
    </source>
</evidence>
<accession>A0A921K1Q3</accession>
<evidence type="ECO:0000313" key="1">
    <source>
        <dbReference type="EMBL" id="HJE97345.1"/>
    </source>
</evidence>